<name>A0ABQ8SA91_PERAM</name>
<feature type="region of interest" description="Disordered" evidence="1">
    <location>
        <begin position="248"/>
        <end position="267"/>
    </location>
</feature>
<reference evidence="2 3" key="1">
    <citation type="journal article" date="2022" name="Allergy">
        <title>Genome assembly and annotation of Periplaneta americana reveal a comprehensive cockroach allergen profile.</title>
        <authorList>
            <person name="Wang L."/>
            <person name="Xiong Q."/>
            <person name="Saelim N."/>
            <person name="Wang L."/>
            <person name="Nong W."/>
            <person name="Wan A.T."/>
            <person name="Shi M."/>
            <person name="Liu X."/>
            <person name="Cao Q."/>
            <person name="Hui J.H.L."/>
            <person name="Sookrung N."/>
            <person name="Leung T.F."/>
            <person name="Tungtrongchitr A."/>
            <person name="Tsui S.K.W."/>
        </authorList>
    </citation>
    <scope>NUCLEOTIDE SEQUENCE [LARGE SCALE GENOMIC DNA]</scope>
    <source>
        <strain evidence="2">PWHHKU_190912</strain>
    </source>
</reference>
<proteinExistence type="predicted"/>
<sequence length="267" mass="30318">MGIRMYTSKLNEGTCGFHQFPQAAGNGIQSLLEEVAWGIGDNSPNPCLHFFIISGRIPSFLRMGPSLNENNGISHFIACSNLCSLANKQYYKQYSRDMILFDGSLATSLFGKVRGLLFDVVGEKRVEWDSELPSTVSKKLRDTFFDSDNSCKDPDFHPIQWSSESSFEEKSSSKKKRIKKGNQQAILKNEEYREVTKFRDAIVVENKKDRNEDVDENADTFTKLQETIDITSLNAFVSSDKNEACEENNYLDTNITPESSDKRTREQ</sequence>
<accession>A0ABQ8SA91</accession>
<comment type="caution">
    <text evidence="2">The sequence shown here is derived from an EMBL/GenBank/DDBJ whole genome shotgun (WGS) entry which is preliminary data.</text>
</comment>
<evidence type="ECO:0000313" key="3">
    <source>
        <dbReference type="Proteomes" id="UP001148838"/>
    </source>
</evidence>
<gene>
    <name evidence="2" type="ORF">ANN_19392</name>
</gene>
<keyword evidence="3" id="KW-1185">Reference proteome</keyword>
<dbReference type="EMBL" id="JAJSOF020000031">
    <property type="protein sequence ID" value="KAJ4430801.1"/>
    <property type="molecule type" value="Genomic_DNA"/>
</dbReference>
<organism evidence="2 3">
    <name type="scientific">Periplaneta americana</name>
    <name type="common">American cockroach</name>
    <name type="synonym">Blatta americana</name>
    <dbReference type="NCBI Taxonomy" id="6978"/>
    <lineage>
        <taxon>Eukaryota</taxon>
        <taxon>Metazoa</taxon>
        <taxon>Ecdysozoa</taxon>
        <taxon>Arthropoda</taxon>
        <taxon>Hexapoda</taxon>
        <taxon>Insecta</taxon>
        <taxon>Pterygota</taxon>
        <taxon>Neoptera</taxon>
        <taxon>Polyneoptera</taxon>
        <taxon>Dictyoptera</taxon>
        <taxon>Blattodea</taxon>
        <taxon>Blattoidea</taxon>
        <taxon>Blattidae</taxon>
        <taxon>Blattinae</taxon>
        <taxon>Periplaneta</taxon>
    </lineage>
</organism>
<protein>
    <submittedName>
        <fullName evidence="2">Uncharacterized protein</fullName>
    </submittedName>
</protein>
<evidence type="ECO:0000313" key="2">
    <source>
        <dbReference type="EMBL" id="KAJ4430801.1"/>
    </source>
</evidence>
<dbReference type="Proteomes" id="UP001148838">
    <property type="component" value="Unassembled WGS sequence"/>
</dbReference>
<evidence type="ECO:0000256" key="1">
    <source>
        <dbReference type="SAM" id="MobiDB-lite"/>
    </source>
</evidence>